<accession>A0ABU6X0L1</accession>
<dbReference type="PANTHER" id="PTHR45521:SF2">
    <property type="entry name" value="TRANSDUCIN_WD40 REPEAT-LIKE SUPERFAMILY PROTEIN"/>
    <property type="match status" value="1"/>
</dbReference>
<dbReference type="PANTHER" id="PTHR45521">
    <property type="entry name" value="TSET COMPLEX MEMBER TSTF"/>
    <property type="match status" value="1"/>
</dbReference>
<dbReference type="EMBL" id="JASCZI010211453">
    <property type="protein sequence ID" value="MED6191670.1"/>
    <property type="molecule type" value="Genomic_DNA"/>
</dbReference>
<proteinExistence type="predicted"/>
<keyword evidence="2" id="KW-1185">Reference proteome</keyword>
<comment type="caution">
    <text evidence="1">The sequence shown here is derived from an EMBL/GenBank/DDBJ whole genome shotgun (WGS) entry which is preliminary data.</text>
</comment>
<dbReference type="Gene3D" id="1.25.40.470">
    <property type="match status" value="1"/>
</dbReference>
<organism evidence="1 2">
    <name type="scientific">Stylosanthes scabra</name>
    <dbReference type="NCBI Taxonomy" id="79078"/>
    <lineage>
        <taxon>Eukaryota</taxon>
        <taxon>Viridiplantae</taxon>
        <taxon>Streptophyta</taxon>
        <taxon>Embryophyta</taxon>
        <taxon>Tracheophyta</taxon>
        <taxon>Spermatophyta</taxon>
        <taxon>Magnoliopsida</taxon>
        <taxon>eudicotyledons</taxon>
        <taxon>Gunneridae</taxon>
        <taxon>Pentapetalae</taxon>
        <taxon>rosids</taxon>
        <taxon>fabids</taxon>
        <taxon>Fabales</taxon>
        <taxon>Fabaceae</taxon>
        <taxon>Papilionoideae</taxon>
        <taxon>50 kb inversion clade</taxon>
        <taxon>dalbergioids sensu lato</taxon>
        <taxon>Dalbergieae</taxon>
        <taxon>Pterocarpus clade</taxon>
        <taxon>Stylosanthes</taxon>
    </lineage>
</organism>
<protein>
    <submittedName>
        <fullName evidence="1">Uncharacterized protein</fullName>
    </submittedName>
</protein>
<name>A0ABU6X0L1_9FABA</name>
<evidence type="ECO:0000313" key="2">
    <source>
        <dbReference type="Proteomes" id="UP001341840"/>
    </source>
</evidence>
<reference evidence="1 2" key="1">
    <citation type="journal article" date="2023" name="Plants (Basel)">
        <title>Bridging the Gap: Combining Genomics and Transcriptomics Approaches to Understand Stylosanthes scabra, an Orphan Legume from the Brazilian Caatinga.</title>
        <authorList>
            <person name="Ferreira-Neto J.R.C."/>
            <person name="da Silva M.D."/>
            <person name="Binneck E."/>
            <person name="de Melo N.F."/>
            <person name="da Silva R.H."/>
            <person name="de Melo A.L.T.M."/>
            <person name="Pandolfi V."/>
            <person name="Bustamante F.O."/>
            <person name="Brasileiro-Vidal A.C."/>
            <person name="Benko-Iseppon A.M."/>
        </authorList>
    </citation>
    <scope>NUCLEOTIDE SEQUENCE [LARGE SCALE GENOMIC DNA]</scope>
    <source>
        <tissue evidence="1">Leaves</tissue>
    </source>
</reference>
<evidence type="ECO:0000313" key="1">
    <source>
        <dbReference type="EMBL" id="MED6191670.1"/>
    </source>
</evidence>
<dbReference type="InterPro" id="IPR053290">
    <property type="entry name" value="TSET_complex_member"/>
</dbReference>
<gene>
    <name evidence="1" type="ORF">PIB30_002477</name>
</gene>
<sequence>MGYANEALHLPGISKRLEFDLAMKSNDLKRALQCLHAHEETLMMGDAYGIPPISPQFPENSGKTTCWCAQLRMTFQSLQ</sequence>
<dbReference type="Proteomes" id="UP001341840">
    <property type="component" value="Unassembled WGS sequence"/>
</dbReference>